<evidence type="ECO:0000313" key="7">
    <source>
        <dbReference type="Proteomes" id="UP001328107"/>
    </source>
</evidence>
<protein>
    <recommendedName>
        <fullName evidence="8">CUB domain-containing protein</fullName>
    </recommendedName>
</protein>
<dbReference type="SUPFAM" id="SSF56436">
    <property type="entry name" value="C-type lectin-like"/>
    <property type="match status" value="2"/>
</dbReference>
<dbReference type="Pfam" id="PF00059">
    <property type="entry name" value="Lectin_C"/>
    <property type="match status" value="1"/>
</dbReference>
<keyword evidence="3" id="KW-0732">Signal</keyword>
<proteinExistence type="predicted"/>
<dbReference type="Gene3D" id="3.10.100.10">
    <property type="entry name" value="Mannose-Binding Protein A, subunit A"/>
    <property type="match status" value="2"/>
</dbReference>
<dbReference type="InterPro" id="IPR016186">
    <property type="entry name" value="C-type_lectin-like/link_sf"/>
</dbReference>
<dbReference type="SMART" id="SM00034">
    <property type="entry name" value="CLECT"/>
    <property type="match status" value="1"/>
</dbReference>
<dbReference type="PANTHER" id="PTHR22991">
    <property type="entry name" value="PROTEIN CBG13490"/>
    <property type="match status" value="1"/>
</dbReference>
<reference evidence="7" key="1">
    <citation type="submission" date="2022-10" db="EMBL/GenBank/DDBJ databases">
        <title>Genome assembly of Pristionchus species.</title>
        <authorList>
            <person name="Yoshida K."/>
            <person name="Sommer R.J."/>
        </authorList>
    </citation>
    <scope>NUCLEOTIDE SEQUENCE [LARGE SCALE GENOMIC DNA]</scope>
    <source>
        <strain evidence="7">RS5460</strain>
    </source>
</reference>
<dbReference type="SUPFAM" id="SSF49854">
    <property type="entry name" value="Spermadhesin, CUB domain"/>
    <property type="match status" value="1"/>
</dbReference>
<evidence type="ECO:0000256" key="2">
    <source>
        <dbReference type="PROSITE-ProRule" id="PRU00059"/>
    </source>
</evidence>
<feature type="signal peptide" evidence="3">
    <location>
        <begin position="1"/>
        <end position="15"/>
    </location>
</feature>
<gene>
    <name evidence="6" type="ORF">PMAYCL1PPCAC_19895</name>
</gene>
<evidence type="ECO:0000259" key="4">
    <source>
        <dbReference type="PROSITE" id="PS01180"/>
    </source>
</evidence>
<dbReference type="Gene3D" id="2.60.120.290">
    <property type="entry name" value="Spermadhesin, CUB domain"/>
    <property type="match status" value="1"/>
</dbReference>
<accession>A0AAN5CSD7</accession>
<comment type="caution">
    <text evidence="6">The sequence shown here is derived from an EMBL/GenBank/DDBJ whole genome shotgun (WGS) entry which is preliminary data.</text>
</comment>
<dbReference type="InterPro" id="IPR050976">
    <property type="entry name" value="Snaclec"/>
</dbReference>
<name>A0AAN5CSD7_9BILA</name>
<feature type="domain" description="CUB" evidence="4">
    <location>
        <begin position="296"/>
        <end position="399"/>
    </location>
</feature>
<sequence length="399" mass="43587">MRLLFFAFLLPVSYCSCPDGFELVRDGECRGSRGAIVSADDAVPSPQQQAVDKCAEIGGVPVIIHDDDHQSYWSDHAVSTYTYLLLGLECNTTSKRYQWIDGSPVDYTPPTYYNPELLLPCHPECTWSLWMGMWIYGCSDMEFSNDLYCTTQLHPPLPSADGCESFEDDSEGGVCYQIASAEEDWKEAVQICGSFGADVASIHNSQENSFIRRLAVSKGAINGVYLGATQSSANPSWSDGSAWDYDNFRTGYLIAGEGDCLMMDTQITAGDWINIDCSSKRAVACSRKQHYTPPACSSGTWNEGDIIYSPGFPFDASTPCDFNLTVDAGKRVEVEVLLVEANSCCDLLTISENGATIANLTGEVLDTKYTTVSSSTVTVSWQPNGGVNVRGMMMTFRGV</sequence>
<evidence type="ECO:0000313" key="6">
    <source>
        <dbReference type="EMBL" id="GMR49700.1"/>
    </source>
</evidence>
<comment type="caution">
    <text evidence="2">Lacks conserved residue(s) required for the propagation of feature annotation.</text>
</comment>
<dbReference type="PROSITE" id="PS01180">
    <property type="entry name" value="CUB"/>
    <property type="match status" value="1"/>
</dbReference>
<dbReference type="PANTHER" id="PTHR22991:SF40">
    <property type="entry name" value="PROTEIN CBG13490"/>
    <property type="match status" value="1"/>
</dbReference>
<dbReference type="InterPro" id="IPR001304">
    <property type="entry name" value="C-type_lectin-like"/>
</dbReference>
<dbReference type="Proteomes" id="UP001328107">
    <property type="component" value="Unassembled WGS sequence"/>
</dbReference>
<evidence type="ECO:0000256" key="3">
    <source>
        <dbReference type="SAM" id="SignalP"/>
    </source>
</evidence>
<organism evidence="6 7">
    <name type="scientific">Pristionchus mayeri</name>
    <dbReference type="NCBI Taxonomy" id="1317129"/>
    <lineage>
        <taxon>Eukaryota</taxon>
        <taxon>Metazoa</taxon>
        <taxon>Ecdysozoa</taxon>
        <taxon>Nematoda</taxon>
        <taxon>Chromadorea</taxon>
        <taxon>Rhabditida</taxon>
        <taxon>Rhabditina</taxon>
        <taxon>Diplogasteromorpha</taxon>
        <taxon>Diplogasteroidea</taxon>
        <taxon>Neodiplogasteridae</taxon>
        <taxon>Pristionchus</taxon>
    </lineage>
</organism>
<keyword evidence="1" id="KW-1015">Disulfide bond</keyword>
<dbReference type="PROSITE" id="PS50041">
    <property type="entry name" value="C_TYPE_LECTIN_2"/>
    <property type="match status" value="1"/>
</dbReference>
<dbReference type="InterPro" id="IPR000859">
    <property type="entry name" value="CUB_dom"/>
</dbReference>
<keyword evidence="7" id="KW-1185">Reference proteome</keyword>
<dbReference type="InterPro" id="IPR035914">
    <property type="entry name" value="Sperma_CUB_dom_sf"/>
</dbReference>
<feature type="domain" description="C-type lectin" evidence="5">
    <location>
        <begin position="171"/>
        <end position="286"/>
    </location>
</feature>
<dbReference type="CDD" id="cd00037">
    <property type="entry name" value="CLECT"/>
    <property type="match status" value="2"/>
</dbReference>
<dbReference type="AlphaFoldDB" id="A0AAN5CSD7"/>
<evidence type="ECO:0000259" key="5">
    <source>
        <dbReference type="PROSITE" id="PS50041"/>
    </source>
</evidence>
<dbReference type="InterPro" id="IPR016187">
    <property type="entry name" value="CTDL_fold"/>
</dbReference>
<evidence type="ECO:0000256" key="1">
    <source>
        <dbReference type="ARBA" id="ARBA00023157"/>
    </source>
</evidence>
<dbReference type="InterPro" id="IPR018378">
    <property type="entry name" value="C-type_lectin_CS"/>
</dbReference>
<dbReference type="PROSITE" id="PS00615">
    <property type="entry name" value="C_TYPE_LECTIN_1"/>
    <property type="match status" value="1"/>
</dbReference>
<evidence type="ECO:0008006" key="8">
    <source>
        <dbReference type="Google" id="ProtNLM"/>
    </source>
</evidence>
<feature type="chain" id="PRO_5042980784" description="CUB domain-containing protein" evidence="3">
    <location>
        <begin position="16"/>
        <end position="399"/>
    </location>
</feature>
<dbReference type="EMBL" id="BTRK01000004">
    <property type="protein sequence ID" value="GMR49700.1"/>
    <property type="molecule type" value="Genomic_DNA"/>
</dbReference>